<dbReference type="PANTHER" id="PTHR31225:SF241">
    <property type="entry name" value="TERPENE SYNTHASE FAMILY, METAL-BINDING DOMAIN PROTEIN"/>
    <property type="match status" value="1"/>
</dbReference>
<accession>A0A8K0DZP5</accession>
<dbReference type="InterPro" id="IPR001906">
    <property type="entry name" value="Terpene_synth_N"/>
</dbReference>
<keyword evidence="4" id="KW-0456">Lyase</keyword>
<evidence type="ECO:0000313" key="8">
    <source>
        <dbReference type="Proteomes" id="UP000796880"/>
    </source>
</evidence>
<gene>
    <name evidence="7" type="ORF">FNV43_RR20914</name>
</gene>
<dbReference type="OrthoDB" id="1163189at2759"/>
<reference evidence="7" key="1">
    <citation type="submission" date="2020-03" db="EMBL/GenBank/DDBJ databases">
        <title>A high-quality chromosome-level genome assembly of a woody plant with both climbing and erect habits, Rhamnella rubrinervis.</title>
        <authorList>
            <person name="Lu Z."/>
            <person name="Yang Y."/>
            <person name="Zhu X."/>
            <person name="Sun Y."/>
        </authorList>
    </citation>
    <scope>NUCLEOTIDE SEQUENCE</scope>
    <source>
        <strain evidence="7">BYM</strain>
        <tissue evidence="7">Leaf</tissue>
    </source>
</reference>
<dbReference type="CDD" id="cd00684">
    <property type="entry name" value="Terpene_cyclase_plant_C1"/>
    <property type="match status" value="1"/>
</dbReference>
<sequence>MFSTKTSMSAKQASSDEILSNSNVQRPLVDFPSNIWGDKFLNYHFDETAYGRKEKKVQVLKEEVKRKLLGLADDPLMQLKLIDEIQRLDIAYHFEMEIEEALQRIYDDHQHQLQYDNLYNISLFFRILRQDGFNISSDVFNKFKDDNGNFKGSLITDVRGMLELYEAAQLSVRGEEVLDEALDLTTTQLKAIAPSIKQYPLAAQVSRALKQKLRYGIPRLEAKHFMSIYQDMASHNKDLLKLAKIDFDLLQSLHRKEISMLTRWWKDLGLAENMPYARDRLVECYCWSLSVYFEPKYSFARCLLAKVITINTVLDDLYDAFGTLEELMLFTDAINRWDISFMEQLPIYMRKFYKANLDCFKEIEDEMAKRGQAYRSHYTIEAWKSLVRGYFKEAQWCNANYIPTVEEHYEVSVLVTSTCHALISAIFVGMDETVTKETFEWTGKDPKIASKMVKASSIVFRLMDDIVGHKFEQERVHVASSVECYMKQYGISEEKACDLLRKEVAKAWKDMNEAFLRPTEMPKPILMRVLNFARVMDVIYIENDDFTNLGTPLTDAVTSFLIDELPNEDDDDDQP</sequence>
<dbReference type="Proteomes" id="UP000796880">
    <property type="component" value="Unassembled WGS sequence"/>
</dbReference>
<comment type="caution">
    <text evidence="7">The sequence shown here is derived from an EMBL/GenBank/DDBJ whole genome shotgun (WGS) entry which is preliminary data.</text>
</comment>
<dbReference type="SUPFAM" id="SSF48576">
    <property type="entry name" value="Terpenoid synthases"/>
    <property type="match status" value="1"/>
</dbReference>
<proteinExistence type="predicted"/>
<feature type="domain" description="Terpene synthase N-terminal" evidence="5">
    <location>
        <begin position="35"/>
        <end position="209"/>
    </location>
</feature>
<dbReference type="SFLD" id="SFLDS00005">
    <property type="entry name" value="Isoprenoid_Synthase_Type_I"/>
    <property type="match status" value="1"/>
</dbReference>
<dbReference type="SFLD" id="SFLDG01019">
    <property type="entry name" value="Terpene_Cyclase_Like_1_C_Termi"/>
    <property type="match status" value="1"/>
</dbReference>
<dbReference type="Gene3D" id="1.50.10.130">
    <property type="entry name" value="Terpene synthase, N-terminal domain"/>
    <property type="match status" value="1"/>
</dbReference>
<protein>
    <submittedName>
        <fullName evidence="7">Uncharacterized protein</fullName>
    </submittedName>
</protein>
<keyword evidence="8" id="KW-1185">Reference proteome</keyword>
<name>A0A8K0DZP5_9ROSA</name>
<dbReference type="InterPro" id="IPR005630">
    <property type="entry name" value="Terpene_synthase_metal-bd"/>
</dbReference>
<dbReference type="EMBL" id="VOIH02000009">
    <property type="protein sequence ID" value="KAF3438158.1"/>
    <property type="molecule type" value="Genomic_DNA"/>
</dbReference>
<dbReference type="InterPro" id="IPR036965">
    <property type="entry name" value="Terpene_synth_N_sf"/>
</dbReference>
<dbReference type="InterPro" id="IPR034741">
    <property type="entry name" value="Terpene_cyclase-like_1_C"/>
</dbReference>
<dbReference type="SUPFAM" id="SSF48239">
    <property type="entry name" value="Terpenoid cyclases/Protein prenyltransferases"/>
    <property type="match status" value="1"/>
</dbReference>
<evidence type="ECO:0000256" key="2">
    <source>
        <dbReference type="ARBA" id="ARBA00022723"/>
    </source>
</evidence>
<dbReference type="GO" id="GO:0010333">
    <property type="term" value="F:terpene synthase activity"/>
    <property type="evidence" value="ECO:0007669"/>
    <property type="project" value="InterPro"/>
</dbReference>
<dbReference type="PANTHER" id="PTHR31225">
    <property type="entry name" value="OS04G0344100 PROTEIN-RELATED"/>
    <property type="match status" value="1"/>
</dbReference>
<evidence type="ECO:0000259" key="5">
    <source>
        <dbReference type="Pfam" id="PF01397"/>
    </source>
</evidence>
<keyword evidence="2" id="KW-0479">Metal-binding</keyword>
<dbReference type="InterPro" id="IPR044814">
    <property type="entry name" value="Terpene_cyclase_plant_C1"/>
</dbReference>
<dbReference type="Pfam" id="PF01397">
    <property type="entry name" value="Terpene_synth"/>
    <property type="match status" value="1"/>
</dbReference>
<keyword evidence="3" id="KW-0460">Magnesium</keyword>
<evidence type="ECO:0000256" key="4">
    <source>
        <dbReference type="ARBA" id="ARBA00023239"/>
    </source>
</evidence>
<dbReference type="Pfam" id="PF03936">
    <property type="entry name" value="Terpene_synth_C"/>
    <property type="match status" value="1"/>
</dbReference>
<dbReference type="GO" id="GO:0000287">
    <property type="term" value="F:magnesium ion binding"/>
    <property type="evidence" value="ECO:0007669"/>
    <property type="project" value="InterPro"/>
</dbReference>
<evidence type="ECO:0000313" key="7">
    <source>
        <dbReference type="EMBL" id="KAF3438158.1"/>
    </source>
</evidence>
<comment type="cofactor">
    <cofactor evidence="1">
        <name>Mg(2+)</name>
        <dbReference type="ChEBI" id="CHEBI:18420"/>
    </cofactor>
</comment>
<dbReference type="GO" id="GO:0016102">
    <property type="term" value="P:diterpenoid biosynthetic process"/>
    <property type="evidence" value="ECO:0007669"/>
    <property type="project" value="InterPro"/>
</dbReference>
<dbReference type="InterPro" id="IPR050148">
    <property type="entry name" value="Terpene_synthase-like"/>
</dbReference>
<dbReference type="Gene3D" id="1.10.600.10">
    <property type="entry name" value="Farnesyl Diphosphate Synthase"/>
    <property type="match status" value="1"/>
</dbReference>
<dbReference type="FunFam" id="1.50.10.130:FF:000001">
    <property type="entry name" value="Isoprene synthase, chloroplastic"/>
    <property type="match status" value="1"/>
</dbReference>
<feature type="domain" description="Terpene synthase metal-binding" evidence="6">
    <location>
        <begin position="266"/>
        <end position="510"/>
    </location>
</feature>
<evidence type="ECO:0000256" key="3">
    <source>
        <dbReference type="ARBA" id="ARBA00022842"/>
    </source>
</evidence>
<organism evidence="7 8">
    <name type="scientific">Rhamnella rubrinervis</name>
    <dbReference type="NCBI Taxonomy" id="2594499"/>
    <lineage>
        <taxon>Eukaryota</taxon>
        <taxon>Viridiplantae</taxon>
        <taxon>Streptophyta</taxon>
        <taxon>Embryophyta</taxon>
        <taxon>Tracheophyta</taxon>
        <taxon>Spermatophyta</taxon>
        <taxon>Magnoliopsida</taxon>
        <taxon>eudicotyledons</taxon>
        <taxon>Gunneridae</taxon>
        <taxon>Pentapetalae</taxon>
        <taxon>rosids</taxon>
        <taxon>fabids</taxon>
        <taxon>Rosales</taxon>
        <taxon>Rhamnaceae</taxon>
        <taxon>rhamnoid group</taxon>
        <taxon>Rhamneae</taxon>
        <taxon>Rhamnella</taxon>
    </lineage>
</organism>
<dbReference type="InterPro" id="IPR008949">
    <property type="entry name" value="Isoprenoid_synthase_dom_sf"/>
</dbReference>
<dbReference type="InterPro" id="IPR008930">
    <property type="entry name" value="Terpenoid_cyclase/PrenylTrfase"/>
</dbReference>
<evidence type="ECO:0000259" key="6">
    <source>
        <dbReference type="Pfam" id="PF03936"/>
    </source>
</evidence>
<dbReference type="AlphaFoldDB" id="A0A8K0DZP5"/>
<evidence type="ECO:0000256" key="1">
    <source>
        <dbReference type="ARBA" id="ARBA00001946"/>
    </source>
</evidence>
<dbReference type="FunFam" id="1.10.600.10:FF:000007">
    <property type="entry name" value="Isoprene synthase, chloroplastic"/>
    <property type="match status" value="1"/>
</dbReference>